<name>A0ABR7RUG2_9PROT</name>
<evidence type="ECO:0000313" key="2">
    <source>
        <dbReference type="EMBL" id="MBC9209816.1"/>
    </source>
</evidence>
<evidence type="ECO:0000256" key="1">
    <source>
        <dbReference type="SAM" id="MobiDB-lite"/>
    </source>
</evidence>
<evidence type="ECO:0008006" key="4">
    <source>
        <dbReference type="Google" id="ProtNLM"/>
    </source>
</evidence>
<dbReference type="EMBL" id="JACTVA010000074">
    <property type="protein sequence ID" value="MBC9209816.1"/>
    <property type="molecule type" value="Genomic_DNA"/>
</dbReference>
<dbReference type="RefSeq" id="WP_187786941.1">
    <property type="nucleotide sequence ID" value="NZ_JACTVA010000074.1"/>
</dbReference>
<dbReference type="Proteomes" id="UP000626026">
    <property type="component" value="Unassembled WGS sequence"/>
</dbReference>
<reference evidence="2 3" key="1">
    <citation type="journal article" date="2013" name="Int. J. Syst. Evol. Microbiol.">
        <title>Roseomonas aerophila sp. nov., isolated from air.</title>
        <authorList>
            <person name="Kim S.J."/>
            <person name="Weon H.Y."/>
            <person name="Ahn J.H."/>
            <person name="Hong S.B."/>
            <person name="Seok S.J."/>
            <person name="Whang K.S."/>
            <person name="Kwon S.W."/>
        </authorList>
    </citation>
    <scope>NUCLEOTIDE SEQUENCE [LARGE SCALE GENOMIC DNA]</scope>
    <source>
        <strain evidence="2 3">NBRC 108923</strain>
    </source>
</reference>
<keyword evidence="3" id="KW-1185">Reference proteome</keyword>
<feature type="region of interest" description="Disordered" evidence="1">
    <location>
        <begin position="106"/>
        <end position="169"/>
    </location>
</feature>
<proteinExistence type="predicted"/>
<organism evidence="2 3">
    <name type="scientific">Teichococcus aerophilus</name>
    <dbReference type="NCBI Taxonomy" id="1224513"/>
    <lineage>
        <taxon>Bacteria</taxon>
        <taxon>Pseudomonadati</taxon>
        <taxon>Pseudomonadota</taxon>
        <taxon>Alphaproteobacteria</taxon>
        <taxon>Acetobacterales</taxon>
        <taxon>Roseomonadaceae</taxon>
        <taxon>Roseomonas</taxon>
    </lineage>
</organism>
<protein>
    <recommendedName>
        <fullName evidence="4">Phage replisome organizer, putative, N-terminal region</fullName>
    </recommendedName>
</protein>
<gene>
    <name evidence="2" type="ORF">IBL26_23465</name>
</gene>
<evidence type="ECO:0000313" key="3">
    <source>
        <dbReference type="Proteomes" id="UP000626026"/>
    </source>
</evidence>
<feature type="compositionally biased region" description="Basic and acidic residues" evidence="1">
    <location>
        <begin position="119"/>
        <end position="136"/>
    </location>
</feature>
<accession>A0ABR7RUG2</accession>
<sequence>MARVATTERLMVRTVSDPGFLDLPERVQFLWYRLLSYALGAHEKGRIRFSGLSGSVSAAVSRQVPMTETEVETALATLERLGWLERDEETQSLWMPGARAGAARAEAARINGSKGGKPRKGETREEARERREDLRRRQGHLMMGIPGGAAETHGTHHEPSEESSCAVPTTTSLQELSCSSTAREHDDVASLAVELAQLARLDARRFDLQPVQAWLEAGASAALLRQVVQRVASRGSYAPERVNGWGYFTQALREALSTTTAPVTRAPIVRPAGPSGRERGYARQYLDLLNDNRPGSEQERSRQESFMRNYAPAAWKLVQEALRQDAA</sequence>
<comment type="caution">
    <text evidence="2">The sequence shown here is derived from an EMBL/GenBank/DDBJ whole genome shotgun (WGS) entry which is preliminary data.</text>
</comment>